<keyword evidence="1" id="KW-0238">DNA-binding</keyword>
<dbReference type="GO" id="GO:0003677">
    <property type="term" value="F:DNA binding"/>
    <property type="evidence" value="ECO:0007669"/>
    <property type="project" value="UniProtKB-KW"/>
</dbReference>
<sequence length="157" mass="18358">EQKQIVNKIDTDKKFNQIFDALANNNDIPKQKIFFDGEVFDAHKLVSDIIRSAKKEIILIDNFLDDTVLSLFIKRHQNVKVTIYCKNITPETLIDLQKFNSQYPPIKIKEFSLSHDRFLVIDHHKIYHLGASLKDLGKKWFAVSLFDNQAINFLKKL</sequence>
<protein>
    <submittedName>
        <fullName evidence="1">DNA-binding protein</fullName>
    </submittedName>
</protein>
<reference evidence="2" key="1">
    <citation type="submission" date="2017-09" db="EMBL/GenBank/DDBJ databases">
        <title>Depth-based differentiation of microbial function through sediment-hosted aquifers and enrichment of novel symbionts in the deep terrestrial subsurface.</title>
        <authorList>
            <person name="Probst A.J."/>
            <person name="Ladd B."/>
            <person name="Jarett J.K."/>
            <person name="Geller-Mcgrath D.E."/>
            <person name="Sieber C.M.K."/>
            <person name="Emerson J.B."/>
            <person name="Anantharaman K."/>
            <person name="Thomas B.C."/>
            <person name="Malmstrom R."/>
            <person name="Stieglmeier M."/>
            <person name="Klingl A."/>
            <person name="Woyke T."/>
            <person name="Ryan C.M."/>
            <person name="Banfield J.F."/>
        </authorList>
    </citation>
    <scope>NUCLEOTIDE SEQUENCE [LARGE SCALE GENOMIC DNA]</scope>
</reference>
<dbReference type="EMBL" id="PEVB01000064">
    <property type="protein sequence ID" value="PIV07457.1"/>
    <property type="molecule type" value="Genomic_DNA"/>
</dbReference>
<gene>
    <name evidence="1" type="ORF">COS53_02265</name>
</gene>
<evidence type="ECO:0000313" key="2">
    <source>
        <dbReference type="Proteomes" id="UP000229191"/>
    </source>
</evidence>
<organism evidence="1 2">
    <name type="scientific">Candidatus Shapirobacteria bacterium CG03_land_8_20_14_0_80_35_14</name>
    <dbReference type="NCBI Taxonomy" id="1974878"/>
    <lineage>
        <taxon>Bacteria</taxon>
        <taxon>Candidatus Shapironibacteriota</taxon>
    </lineage>
</organism>
<name>A0A2M7BPS0_9BACT</name>
<comment type="caution">
    <text evidence="1">The sequence shown here is derived from an EMBL/GenBank/DDBJ whole genome shotgun (WGS) entry which is preliminary data.</text>
</comment>
<dbReference type="Proteomes" id="UP000229191">
    <property type="component" value="Unassembled WGS sequence"/>
</dbReference>
<dbReference type="AlphaFoldDB" id="A0A2M7BPS0"/>
<proteinExistence type="predicted"/>
<feature type="non-terminal residue" evidence="1">
    <location>
        <position position="1"/>
    </location>
</feature>
<accession>A0A2M7BPS0</accession>
<evidence type="ECO:0000313" key="1">
    <source>
        <dbReference type="EMBL" id="PIV07457.1"/>
    </source>
</evidence>